<proteinExistence type="predicted"/>
<dbReference type="Proteomes" id="UP001465976">
    <property type="component" value="Unassembled WGS sequence"/>
</dbReference>
<sequence>LTGASDENSDPAAADQSGTARSQTTDDSFLAGAHDSVRTTDLHLTGNVRWPQSQEQSSRDQPSRQPSRAPSRSSNDAPVSRSASRASSRGSQHNPNALRDLKQMMDEMRVSMLSDVGIIQNKFTLELSKVTAAHEQRFGKLSEFIEQSIAKEADITVSPIARQVSVEPILDTSEFKESIDRMEKAIAKTVKDGSSQPLRSPEGYRRRYTEIMGESPSIEKTGLDSQPFTSTPPVRVPVVAPTTTSAGRNEIVSNPRPKSPHAAMVKEVQDEDEVLYMSTKPTDNAPEPLFHPTEVARELNWKDRVIRQRMRNSELREKGMSNIPDQDVGFDEDTQPVDKATTPQKDKTQGEIQER</sequence>
<protein>
    <submittedName>
        <fullName evidence="2">Uncharacterized protein</fullName>
    </submittedName>
</protein>
<keyword evidence="3" id="KW-1185">Reference proteome</keyword>
<accession>A0ABR3FFH9</accession>
<feature type="region of interest" description="Disordered" evidence="1">
    <location>
        <begin position="1"/>
        <end position="97"/>
    </location>
</feature>
<comment type="caution">
    <text evidence="2">The sequence shown here is derived from an EMBL/GenBank/DDBJ whole genome shotgun (WGS) entry which is preliminary data.</text>
</comment>
<feature type="non-terminal residue" evidence="2">
    <location>
        <position position="1"/>
    </location>
</feature>
<reference evidence="2 3" key="1">
    <citation type="submission" date="2024-02" db="EMBL/GenBank/DDBJ databases">
        <title>A draft genome for the cacao thread blight pathogen Marasmius crinis-equi.</title>
        <authorList>
            <person name="Cohen S.P."/>
            <person name="Baruah I.K."/>
            <person name="Amoako-Attah I."/>
            <person name="Bukari Y."/>
            <person name="Meinhardt L.W."/>
            <person name="Bailey B.A."/>
        </authorList>
    </citation>
    <scope>NUCLEOTIDE SEQUENCE [LARGE SCALE GENOMIC DNA]</scope>
    <source>
        <strain evidence="2 3">GH-76</strain>
    </source>
</reference>
<name>A0ABR3FFH9_9AGAR</name>
<dbReference type="EMBL" id="JBAHYK010000434">
    <property type="protein sequence ID" value="KAL0574066.1"/>
    <property type="molecule type" value="Genomic_DNA"/>
</dbReference>
<evidence type="ECO:0000313" key="3">
    <source>
        <dbReference type="Proteomes" id="UP001465976"/>
    </source>
</evidence>
<feature type="compositionally biased region" description="Low complexity" evidence="1">
    <location>
        <begin position="63"/>
        <end position="91"/>
    </location>
</feature>
<feature type="compositionally biased region" description="Basic and acidic residues" evidence="1">
    <location>
        <begin position="344"/>
        <end position="355"/>
    </location>
</feature>
<feature type="compositionally biased region" description="Polar residues" evidence="1">
    <location>
        <begin position="16"/>
        <end position="27"/>
    </location>
</feature>
<evidence type="ECO:0000313" key="2">
    <source>
        <dbReference type="EMBL" id="KAL0574066.1"/>
    </source>
</evidence>
<evidence type="ECO:0000256" key="1">
    <source>
        <dbReference type="SAM" id="MobiDB-lite"/>
    </source>
</evidence>
<organism evidence="2 3">
    <name type="scientific">Marasmius crinis-equi</name>
    <dbReference type="NCBI Taxonomy" id="585013"/>
    <lineage>
        <taxon>Eukaryota</taxon>
        <taxon>Fungi</taxon>
        <taxon>Dikarya</taxon>
        <taxon>Basidiomycota</taxon>
        <taxon>Agaricomycotina</taxon>
        <taxon>Agaricomycetes</taxon>
        <taxon>Agaricomycetidae</taxon>
        <taxon>Agaricales</taxon>
        <taxon>Marasmiineae</taxon>
        <taxon>Marasmiaceae</taxon>
        <taxon>Marasmius</taxon>
    </lineage>
</organism>
<feature type="region of interest" description="Disordered" evidence="1">
    <location>
        <begin position="311"/>
        <end position="355"/>
    </location>
</feature>
<gene>
    <name evidence="2" type="ORF">V5O48_007895</name>
</gene>